<dbReference type="AlphaFoldDB" id="A0A3P5X2X4"/>
<protein>
    <recommendedName>
        <fullName evidence="3">CoA-binding domain-containing protein</fullName>
    </recommendedName>
</protein>
<dbReference type="Gene3D" id="3.40.50.720">
    <property type="entry name" value="NAD(P)-binding Rossmann-like Domain"/>
    <property type="match status" value="1"/>
</dbReference>
<dbReference type="FunFam" id="3.30.1490.20:FF:000020">
    <property type="entry name" value="Protein lysine acetyltransferase"/>
    <property type="match status" value="1"/>
</dbReference>
<dbReference type="Gene3D" id="3.30.470.20">
    <property type="entry name" value="ATP-grasp fold, B domain"/>
    <property type="match status" value="1"/>
</dbReference>
<dbReference type="InterPro" id="IPR013815">
    <property type="entry name" value="ATP_grasp_subdomain_1"/>
</dbReference>
<dbReference type="Pfam" id="PF13380">
    <property type="entry name" value="CoA_binding_2"/>
    <property type="match status" value="1"/>
</dbReference>
<dbReference type="GO" id="GO:0005524">
    <property type="term" value="F:ATP binding"/>
    <property type="evidence" value="ECO:0007669"/>
    <property type="project" value="InterPro"/>
</dbReference>
<feature type="domain" description="CoA-binding" evidence="3">
    <location>
        <begin position="12"/>
        <end position="102"/>
    </location>
</feature>
<proteinExistence type="inferred from homology"/>
<dbReference type="Proteomes" id="UP000277498">
    <property type="component" value="Unassembled WGS sequence"/>
</dbReference>
<organism evidence="4 5">
    <name type="scientific">Pseudogemmobacter humi</name>
    <dbReference type="NCBI Taxonomy" id="2483812"/>
    <lineage>
        <taxon>Bacteria</taxon>
        <taxon>Pseudomonadati</taxon>
        <taxon>Pseudomonadota</taxon>
        <taxon>Alphaproteobacteria</taxon>
        <taxon>Rhodobacterales</taxon>
        <taxon>Paracoccaceae</taxon>
        <taxon>Pseudogemmobacter</taxon>
    </lineage>
</organism>
<evidence type="ECO:0000313" key="5">
    <source>
        <dbReference type="Proteomes" id="UP000277498"/>
    </source>
</evidence>
<dbReference type="PANTHER" id="PTHR42793:SF4">
    <property type="entry name" value="BLL6376 PROTEIN"/>
    <property type="match status" value="1"/>
</dbReference>
<accession>A0A3P5X2X4</accession>
<name>A0A3P5X2X4_9RHOB</name>
<evidence type="ECO:0000256" key="1">
    <source>
        <dbReference type="ARBA" id="ARBA00022532"/>
    </source>
</evidence>
<dbReference type="Pfam" id="PF13607">
    <property type="entry name" value="Succ_CoA_lig"/>
    <property type="match status" value="1"/>
</dbReference>
<comment type="similarity">
    <text evidence="2">In the N-terminal section; belongs to the acetate CoA ligase alpha subunit family.</text>
</comment>
<keyword evidence="1" id="KW-0816">Tricarboxylic acid cycle</keyword>
<dbReference type="OrthoDB" id="9807426at2"/>
<evidence type="ECO:0000256" key="2">
    <source>
        <dbReference type="ARBA" id="ARBA00060888"/>
    </source>
</evidence>
<dbReference type="SUPFAM" id="SSF52210">
    <property type="entry name" value="Succinyl-CoA synthetase domains"/>
    <property type="match status" value="2"/>
</dbReference>
<dbReference type="InterPro" id="IPR003781">
    <property type="entry name" value="CoA-bd"/>
</dbReference>
<dbReference type="Gene3D" id="3.40.50.261">
    <property type="entry name" value="Succinyl-CoA synthetase domains"/>
    <property type="match status" value="2"/>
</dbReference>
<dbReference type="Pfam" id="PF13549">
    <property type="entry name" value="ATP-grasp_5"/>
    <property type="match status" value="1"/>
</dbReference>
<dbReference type="InterPro" id="IPR016102">
    <property type="entry name" value="Succinyl-CoA_synth-like"/>
</dbReference>
<evidence type="ECO:0000313" key="4">
    <source>
        <dbReference type="EMBL" id="VDC24886.1"/>
    </source>
</evidence>
<evidence type="ECO:0000259" key="3">
    <source>
        <dbReference type="SMART" id="SM00881"/>
    </source>
</evidence>
<dbReference type="Gene3D" id="3.30.1490.20">
    <property type="entry name" value="ATP-grasp fold, A domain"/>
    <property type="match status" value="1"/>
</dbReference>
<dbReference type="InterPro" id="IPR032875">
    <property type="entry name" value="Succ_CoA_lig_flav_dom"/>
</dbReference>
<dbReference type="GO" id="GO:0006099">
    <property type="term" value="P:tricarboxylic acid cycle"/>
    <property type="evidence" value="ECO:0007669"/>
    <property type="project" value="UniProtKB-KW"/>
</dbReference>
<gene>
    <name evidence="4" type="ORF">XINFAN_01323</name>
</gene>
<dbReference type="RefSeq" id="WP_124085740.1">
    <property type="nucleotide sequence ID" value="NZ_UXAW01000051.1"/>
</dbReference>
<reference evidence="4 5" key="1">
    <citation type="submission" date="2018-11" db="EMBL/GenBank/DDBJ databases">
        <authorList>
            <person name="Criscuolo A."/>
        </authorList>
    </citation>
    <scope>NUCLEOTIDE SEQUENCE [LARGE SCALE GENOMIC DNA]</scope>
    <source>
        <strain evidence="4">ACIP111625</strain>
    </source>
</reference>
<dbReference type="SUPFAM" id="SSF51735">
    <property type="entry name" value="NAD(P)-binding Rossmann-fold domains"/>
    <property type="match status" value="1"/>
</dbReference>
<sequence>MTPAQRSNLGRLLNPRHIAFVGGRDCLTAIGEAQRRGFRGAIWPVNPARSEMAGHPCFASVGDLPEPPDAVFLAVPAPAAVGVTAALSRAGAGGIVCYTAGFREAGPEGAALEAALVAAAGDLALIGPNCYGAISYLSQTALWPFAHGGDSPRGFGAAIVTQSGMLSSDITMTRRGLPLTHMISCGNQSVLSLEDFTDFLIDQPGVRAVGLHIEGLRSIPRFHAVALRAAANGIPIVALKTGASAIGAALTVSHTGSLSGSDDLYDALFARTGVIRVETPPELIETLKFLVVAGAPKANRVAGFTCSGGGATMLADRAERIGLSFPAVPDTLKPGLAGLLPPIATVSNPLDYTTPIWGQADRTGPVFDKAMDLTGAAAAVLVQDYPAPGLDESAGYYHADAGAFLRAAQARGLPAAVLATLHENIDPATRDWLAAEGIAPLLGIAEGLGAIRNATLWAERRADLAAAPPAPLAPARPMARLRGLDEAESKALLAAAGLPVPAARLCDGAGLAAAAAGLTFPVVLKMMGPRLAHKSDAGAVALNLGDSAAVLAAAQAMPARVAAYDPAAVTDRFLIEEMAPKPVAELLVGLRRDSEFGPVLTLAAGGVLVEILQDSASLLLPETPERIGAALSALRIAPLLAGYRGATAADREALLAVICRLQSLFLSRPDLAEIEINPLFACADRAVIVDALIHVLA</sequence>
<dbReference type="SUPFAM" id="SSF56059">
    <property type="entry name" value="Glutathione synthetase ATP-binding domain-like"/>
    <property type="match status" value="1"/>
</dbReference>
<dbReference type="SMART" id="SM00881">
    <property type="entry name" value="CoA_binding"/>
    <property type="match status" value="1"/>
</dbReference>
<dbReference type="PANTHER" id="PTHR42793">
    <property type="entry name" value="COA BINDING DOMAIN CONTAINING PROTEIN"/>
    <property type="match status" value="1"/>
</dbReference>
<dbReference type="InterPro" id="IPR036291">
    <property type="entry name" value="NAD(P)-bd_dom_sf"/>
</dbReference>
<keyword evidence="5" id="KW-1185">Reference proteome</keyword>
<dbReference type="EMBL" id="UXAW01000051">
    <property type="protein sequence ID" value="VDC24886.1"/>
    <property type="molecule type" value="Genomic_DNA"/>
</dbReference>